<protein>
    <submittedName>
        <fullName evidence="2">Alpha/beta hydrolase family protein</fullName>
    </submittedName>
</protein>
<dbReference type="PANTHER" id="PTHR12277:SF79">
    <property type="entry name" value="XAA-PRO DIPEPTIDYL-PEPTIDASE-RELATED"/>
    <property type="match status" value="1"/>
</dbReference>
<dbReference type="Pfam" id="PF12697">
    <property type="entry name" value="Abhydrolase_6"/>
    <property type="match status" value="1"/>
</dbReference>
<gene>
    <name evidence="2" type="ORF">Mal4_31600</name>
</gene>
<dbReference type="Proteomes" id="UP000320496">
    <property type="component" value="Chromosome"/>
</dbReference>
<dbReference type="AlphaFoldDB" id="A0A517Z8L0"/>
<dbReference type="KEGG" id="mri:Mal4_31600"/>
<evidence type="ECO:0000313" key="2">
    <source>
        <dbReference type="EMBL" id="QDU38830.1"/>
    </source>
</evidence>
<organism evidence="2 3">
    <name type="scientific">Maioricimonas rarisocia</name>
    <dbReference type="NCBI Taxonomy" id="2528026"/>
    <lineage>
        <taxon>Bacteria</taxon>
        <taxon>Pseudomonadati</taxon>
        <taxon>Planctomycetota</taxon>
        <taxon>Planctomycetia</taxon>
        <taxon>Planctomycetales</taxon>
        <taxon>Planctomycetaceae</taxon>
        <taxon>Maioricimonas</taxon>
    </lineage>
</organism>
<keyword evidence="2" id="KW-0378">Hydrolase</keyword>
<dbReference type="InterPro" id="IPR029058">
    <property type="entry name" value="AB_hydrolase_fold"/>
</dbReference>
<name>A0A517Z8L0_9PLAN</name>
<dbReference type="SUPFAM" id="SSF53474">
    <property type="entry name" value="alpha/beta-Hydrolases"/>
    <property type="match status" value="1"/>
</dbReference>
<accession>A0A517Z8L0</accession>
<evidence type="ECO:0000259" key="1">
    <source>
        <dbReference type="Pfam" id="PF12697"/>
    </source>
</evidence>
<dbReference type="GO" id="GO:0016787">
    <property type="term" value="F:hydrolase activity"/>
    <property type="evidence" value="ECO:0007669"/>
    <property type="project" value="UniProtKB-KW"/>
</dbReference>
<dbReference type="EMBL" id="CP036275">
    <property type="protein sequence ID" value="QDU38830.1"/>
    <property type="molecule type" value="Genomic_DNA"/>
</dbReference>
<dbReference type="OrthoDB" id="9777090at2"/>
<proteinExistence type="predicted"/>
<keyword evidence="3" id="KW-1185">Reference proteome</keyword>
<dbReference type="PANTHER" id="PTHR12277">
    <property type="entry name" value="ALPHA/BETA HYDROLASE DOMAIN-CONTAINING PROTEIN"/>
    <property type="match status" value="1"/>
</dbReference>
<evidence type="ECO:0000313" key="3">
    <source>
        <dbReference type="Proteomes" id="UP000320496"/>
    </source>
</evidence>
<reference evidence="2 3" key="1">
    <citation type="submission" date="2019-02" db="EMBL/GenBank/DDBJ databases">
        <title>Deep-cultivation of Planctomycetes and their phenomic and genomic characterization uncovers novel biology.</title>
        <authorList>
            <person name="Wiegand S."/>
            <person name="Jogler M."/>
            <person name="Boedeker C."/>
            <person name="Pinto D."/>
            <person name="Vollmers J."/>
            <person name="Rivas-Marin E."/>
            <person name="Kohn T."/>
            <person name="Peeters S.H."/>
            <person name="Heuer A."/>
            <person name="Rast P."/>
            <person name="Oberbeckmann S."/>
            <person name="Bunk B."/>
            <person name="Jeske O."/>
            <person name="Meyerdierks A."/>
            <person name="Storesund J.E."/>
            <person name="Kallscheuer N."/>
            <person name="Luecker S."/>
            <person name="Lage O.M."/>
            <person name="Pohl T."/>
            <person name="Merkel B.J."/>
            <person name="Hornburger P."/>
            <person name="Mueller R.-W."/>
            <person name="Bruemmer F."/>
            <person name="Labrenz M."/>
            <person name="Spormann A.M."/>
            <person name="Op den Camp H."/>
            <person name="Overmann J."/>
            <person name="Amann R."/>
            <person name="Jetten M.S.M."/>
            <person name="Mascher T."/>
            <person name="Medema M.H."/>
            <person name="Devos D.P."/>
            <person name="Kaster A.-K."/>
            <person name="Ovreas L."/>
            <person name="Rohde M."/>
            <person name="Galperin M.Y."/>
            <person name="Jogler C."/>
        </authorList>
    </citation>
    <scope>NUCLEOTIDE SEQUENCE [LARGE SCALE GENOMIC DNA]</scope>
    <source>
        <strain evidence="2 3">Mal4</strain>
    </source>
</reference>
<feature type="domain" description="AB hydrolase-1" evidence="1">
    <location>
        <begin position="62"/>
        <end position="199"/>
    </location>
</feature>
<sequence length="286" mass="31214">MISRIERFLMYPASRAARLQAAQTGLPSHVVQDVVATADDGLHLRGLLYGTERCTEEAAPLVIFFPGNGGHRLHRLPTAMGLLSLGCAVLHFDYRGYGDNPGVTSEPSLHADALAVWKYATQHLEIPAERIVLFGESLGGAVATRLAVRAGTPPAAVVLNGTFASMVETAAWHYPYLPIRWVLRDRWPSIDYVPQVTSSLLQFHGTADDIVPLDHGRALFEAAPTHCRRGQPKSFVPLDGYGHNNITLATMRPELSRFLMRIGLAGDRLQEASDGQQLRSGCVSDL</sequence>
<dbReference type="Gene3D" id="3.40.50.1820">
    <property type="entry name" value="alpha/beta hydrolase"/>
    <property type="match status" value="1"/>
</dbReference>
<dbReference type="InterPro" id="IPR000073">
    <property type="entry name" value="AB_hydrolase_1"/>
</dbReference>